<evidence type="ECO:0000313" key="3">
    <source>
        <dbReference type="Proteomes" id="UP001500466"/>
    </source>
</evidence>
<reference evidence="3" key="1">
    <citation type="journal article" date="2019" name="Int. J. Syst. Evol. Microbiol.">
        <title>The Global Catalogue of Microorganisms (GCM) 10K type strain sequencing project: providing services to taxonomists for standard genome sequencing and annotation.</title>
        <authorList>
            <consortium name="The Broad Institute Genomics Platform"/>
            <consortium name="The Broad Institute Genome Sequencing Center for Infectious Disease"/>
            <person name="Wu L."/>
            <person name="Ma J."/>
        </authorList>
    </citation>
    <scope>NUCLEOTIDE SEQUENCE [LARGE SCALE GENOMIC DNA]</scope>
    <source>
        <strain evidence="3">JCM 17986</strain>
    </source>
</reference>
<accession>A0ABP9HET9</accession>
<dbReference type="RefSeq" id="WP_345676732.1">
    <property type="nucleotide sequence ID" value="NZ_BAABHS010000012.1"/>
</dbReference>
<dbReference type="InterPro" id="IPR018961">
    <property type="entry name" value="DnaJ_homolog_subfam-C_membr-28"/>
</dbReference>
<evidence type="ECO:0000313" key="2">
    <source>
        <dbReference type="EMBL" id="GAA4969248.1"/>
    </source>
</evidence>
<keyword evidence="3" id="KW-1185">Reference proteome</keyword>
<organism evidence="2 3">
    <name type="scientific">Yinghuangia aomiensis</name>
    <dbReference type="NCBI Taxonomy" id="676205"/>
    <lineage>
        <taxon>Bacteria</taxon>
        <taxon>Bacillati</taxon>
        <taxon>Actinomycetota</taxon>
        <taxon>Actinomycetes</taxon>
        <taxon>Kitasatosporales</taxon>
        <taxon>Streptomycetaceae</taxon>
        <taxon>Yinghuangia</taxon>
    </lineage>
</organism>
<gene>
    <name evidence="2" type="ORF">GCM10023205_38120</name>
</gene>
<feature type="domain" description="DnaJ homologue subfamily C member 28 conserved" evidence="1">
    <location>
        <begin position="14"/>
        <end position="77"/>
    </location>
</feature>
<dbReference type="Proteomes" id="UP001500466">
    <property type="component" value="Unassembled WGS sequence"/>
</dbReference>
<name>A0ABP9HET9_9ACTN</name>
<dbReference type="Pfam" id="PF09350">
    <property type="entry name" value="DJC28_CD"/>
    <property type="match status" value="1"/>
</dbReference>
<dbReference type="EMBL" id="BAABHS010000012">
    <property type="protein sequence ID" value="GAA4969248.1"/>
    <property type="molecule type" value="Genomic_DNA"/>
</dbReference>
<proteinExistence type="predicted"/>
<protein>
    <submittedName>
        <fullName evidence="2">DUF1992 domain-containing protein</fullName>
    </submittedName>
</protein>
<comment type="caution">
    <text evidence="2">The sequence shown here is derived from an EMBL/GenBank/DDBJ whole genome shotgun (WGS) entry which is preliminary data.</text>
</comment>
<sequence>MTERKPPGVPFESWVDRKIREAEESGAFSSLPGFGKPLAALDTPYDDLWWVKDKLHREGVSILPQALRLRKDTEDALIEARTAPTERAVRELLDGINERIEAMLRRPPPGPMLDRKPVDVDAFVAQWRAEREADSGAQGPPH</sequence>
<evidence type="ECO:0000259" key="1">
    <source>
        <dbReference type="Pfam" id="PF09350"/>
    </source>
</evidence>